<evidence type="ECO:0000313" key="1">
    <source>
        <dbReference type="EMBL" id="QJG66697.1"/>
    </source>
</evidence>
<gene>
    <name evidence="1" type="ORF">HGG64_01530</name>
</gene>
<dbReference type="EMBL" id="CP051480">
    <property type="protein sequence ID" value="QJG66697.1"/>
    <property type="molecule type" value="Genomic_DNA"/>
</dbReference>
<dbReference type="AlphaFoldDB" id="A0A858U5J3"/>
<dbReference type="Proteomes" id="UP000501728">
    <property type="component" value="Chromosome"/>
</dbReference>
<evidence type="ECO:0000313" key="2">
    <source>
        <dbReference type="Proteomes" id="UP000501728"/>
    </source>
</evidence>
<protein>
    <submittedName>
        <fullName evidence="1">Uncharacterized protein</fullName>
    </submittedName>
</protein>
<keyword evidence="2" id="KW-1185">Reference proteome</keyword>
<sequence>MLPNPTTKEVNKYLTKWNSNENNVTQELGLDELFNKVWPNNVDLKEIMIKIAALDHFYSTNIFSAYDLAKHILKLNIDSRLQLGDATLVDDIKKVSVKNKIINFYSFASKYCNRHRPDDYPIYDSYVKKVLIWFRNQDNFSDFEEEDLKQYPKFKDVINDFINFYELNNYKLMEIDKYIWQLGKEYFSAPIKDDKNNSKN</sequence>
<reference evidence="1 2" key="1">
    <citation type="submission" date="2020-04" db="EMBL/GenBank/DDBJ databases">
        <title>Novel Mycoplasma species detected in Phocoena phocoena (harbor porpoise) from the USA.</title>
        <authorList>
            <person name="Volokhov D.V."/>
        </authorList>
    </citation>
    <scope>NUCLEOTIDE SEQUENCE [LARGE SCALE GENOMIC DNA]</scope>
    <source>
        <strain evidence="1 2">C264-NAS</strain>
    </source>
</reference>
<organism evidence="1 2">
    <name type="scientific">Mycoplasma phocoeninasale</name>
    <dbReference type="NCBI Taxonomy" id="2726117"/>
    <lineage>
        <taxon>Bacteria</taxon>
        <taxon>Bacillati</taxon>
        <taxon>Mycoplasmatota</taxon>
        <taxon>Mollicutes</taxon>
        <taxon>Mycoplasmataceae</taxon>
        <taxon>Mycoplasma</taxon>
    </lineage>
</organism>
<proteinExistence type="predicted"/>
<accession>A0A858U5J3</accession>
<dbReference type="KEGG" id="mphn:HGG64_01530"/>
<name>A0A858U5J3_9MOLU</name>